<organism evidence="3">
    <name type="scientific">uncultured Sphingopyxis sp</name>
    <dbReference type="NCBI Taxonomy" id="310581"/>
    <lineage>
        <taxon>Bacteria</taxon>
        <taxon>Pseudomonadati</taxon>
        <taxon>Pseudomonadota</taxon>
        <taxon>Alphaproteobacteria</taxon>
        <taxon>Sphingomonadales</taxon>
        <taxon>Sphingomonadaceae</taxon>
        <taxon>Sphingopyxis</taxon>
        <taxon>environmental samples</taxon>
    </lineage>
</organism>
<reference evidence="3" key="1">
    <citation type="submission" date="2016-03" db="EMBL/GenBank/DDBJ databases">
        <authorList>
            <person name="Ploux O."/>
        </authorList>
    </citation>
    <scope>NUCLEOTIDE SEQUENCE</scope>
    <source>
        <strain evidence="3">UC10</strain>
    </source>
</reference>
<dbReference type="InterPro" id="IPR045465">
    <property type="entry name" value="Trans_reg_dom"/>
</dbReference>
<dbReference type="Pfam" id="PF20109">
    <property type="entry name" value="Trans_reg_dom"/>
    <property type="match status" value="1"/>
</dbReference>
<dbReference type="InterPro" id="IPR018754">
    <property type="entry name" value="RovC-like_DNA-bd"/>
</dbReference>
<evidence type="ECO:0000313" key="3">
    <source>
        <dbReference type="EMBL" id="SBV32577.1"/>
    </source>
</evidence>
<dbReference type="AlphaFoldDB" id="A0A1Y5PYL2"/>
<evidence type="ECO:0000259" key="2">
    <source>
        <dbReference type="Pfam" id="PF20109"/>
    </source>
</evidence>
<sequence length="252" mass="28368">MIRGPAADWRSPQSYAELLISDRRAFAWEWLRRNSRYRRQWEARAFAPSGFLADIGLLGWIDPALATPAARPIWSIERDPRVLRGRPAANDSPADDLFDVREVAAFVSVEIDASGNEHWLLSDGHWAVRLDLHDGTLLGGPVLVEHRITGLQSARPKLESLKQFVVLAEKGHLPGSMMPKERRAAQWIMELRVGDALLAGANQQAIARQLWGDAIAPSRWRVASASYRLRVQRLVKTAQRYLAEPLAGPWFD</sequence>
<evidence type="ECO:0000259" key="1">
    <source>
        <dbReference type="Pfam" id="PF10074"/>
    </source>
</evidence>
<dbReference type="RefSeq" id="WP_184100686.1">
    <property type="nucleotide sequence ID" value="NZ_LT598653.1"/>
</dbReference>
<evidence type="ECO:0008006" key="4">
    <source>
        <dbReference type="Google" id="ProtNLM"/>
    </source>
</evidence>
<proteinExistence type="predicted"/>
<gene>
    <name evidence="3" type="ORF">SPPYR_1457</name>
</gene>
<feature type="domain" description="Transcriptional regulator-like" evidence="2">
    <location>
        <begin position="8"/>
        <end position="43"/>
    </location>
</feature>
<accession>A0A1Y5PYL2</accession>
<feature type="domain" description="T6SS Transcription factor RovC-like DNA binding" evidence="1">
    <location>
        <begin position="162"/>
        <end position="240"/>
    </location>
</feature>
<dbReference type="Pfam" id="PF10074">
    <property type="entry name" value="RovC_DNA-bd"/>
    <property type="match status" value="1"/>
</dbReference>
<name>A0A1Y5PYL2_9SPHN</name>
<dbReference type="KEGG" id="sphu:SPPYR_1457"/>
<dbReference type="EMBL" id="LT598653">
    <property type="protein sequence ID" value="SBV32577.1"/>
    <property type="molecule type" value="Genomic_DNA"/>
</dbReference>
<protein>
    <recommendedName>
        <fullName evidence="4">DUF2285 domain-containing protein</fullName>
    </recommendedName>
</protein>